<feature type="domain" description="Sulfatase N-terminal" evidence="4">
    <location>
        <begin position="28"/>
        <end position="435"/>
    </location>
</feature>
<evidence type="ECO:0000259" key="4">
    <source>
        <dbReference type="Pfam" id="PF00884"/>
    </source>
</evidence>
<sequence>MKGGLGWFVVLCWAVLAGVDSAAAGSKPNIIILIGDDLSPREFPPYDTGVWSSTDEETTDMLKYRARTPMLDKMAREGVFFDRYWSTPICASSRAMMMTGRYASITKWWHNFDYGSWVDENGNVGDIVPLWITSPLGIGQLATAAGYGTLWGGRAGMKDVDNLEKFGFGSGVFVPAPQEVPASSLSDFQIVGRGTDENGDKIMVNLDTGEVEPGARAHRSYTWLPHVLLFNPPKEEGAESGRLVYYPNTEETKEAYNIGTFGPDVDMDVTKAFMESCTENDKPFFLYATSRIGHKAYDFLNGEPDTWPPTPKLWWNPNTQRYVKQESIVTGEAGNYTTTGINKGGIRRHVEYLDYTLWQFEEKCKELGVLDNTVIIFATDNGTKGYGKAVEKKQRGPHVPLFVYAPGLGMTKKGRSHELASSVDLLPTLADLMGVSDLLEGYEINGESLYPYLFGDAEKHTREYNFSYQTRFIGHVQLIRGSYVMKDGANRWFDVSEEKRDLDSYPRIYDWSSLPQEYRDERDRLRDVMAEQYVYETEHDYVGPLPS</sequence>
<feature type="signal peptide" evidence="3">
    <location>
        <begin position="1"/>
        <end position="24"/>
    </location>
</feature>
<evidence type="ECO:0000256" key="2">
    <source>
        <dbReference type="ARBA" id="ARBA00022801"/>
    </source>
</evidence>
<feature type="chain" id="PRO_5031168089" description="Sulfatase N-terminal domain-containing protein" evidence="3">
    <location>
        <begin position="25"/>
        <end position="547"/>
    </location>
</feature>
<reference evidence="5" key="1">
    <citation type="submission" date="2021-01" db="EMBL/GenBank/DDBJ databases">
        <authorList>
            <person name="Corre E."/>
            <person name="Pelletier E."/>
            <person name="Niang G."/>
            <person name="Scheremetjew M."/>
            <person name="Finn R."/>
            <person name="Kale V."/>
            <person name="Holt S."/>
            <person name="Cochrane G."/>
            <person name="Meng A."/>
            <person name="Brown T."/>
            <person name="Cohen L."/>
        </authorList>
    </citation>
    <scope>NUCLEOTIDE SEQUENCE</scope>
    <source>
        <strain evidence="5">UTEX LB 2760</strain>
    </source>
</reference>
<accession>A0A7S0G4D6</accession>
<keyword evidence="2" id="KW-0378">Hydrolase</keyword>
<dbReference type="AlphaFoldDB" id="A0A7S0G4D6"/>
<keyword evidence="3" id="KW-0732">Signal</keyword>
<dbReference type="InterPro" id="IPR017850">
    <property type="entry name" value="Alkaline_phosphatase_core_sf"/>
</dbReference>
<protein>
    <recommendedName>
        <fullName evidence="4">Sulfatase N-terminal domain-containing protein</fullName>
    </recommendedName>
</protein>
<dbReference type="SUPFAM" id="SSF53649">
    <property type="entry name" value="Alkaline phosphatase-like"/>
    <property type="match status" value="1"/>
</dbReference>
<evidence type="ECO:0000313" key="5">
    <source>
        <dbReference type="EMBL" id="CAD8397709.1"/>
    </source>
</evidence>
<dbReference type="GO" id="GO:0004065">
    <property type="term" value="F:arylsulfatase activity"/>
    <property type="evidence" value="ECO:0007669"/>
    <property type="project" value="TreeGrafter"/>
</dbReference>
<evidence type="ECO:0000256" key="1">
    <source>
        <dbReference type="ARBA" id="ARBA00008779"/>
    </source>
</evidence>
<dbReference type="Pfam" id="PF00884">
    <property type="entry name" value="Sulfatase"/>
    <property type="match status" value="1"/>
</dbReference>
<dbReference type="Gene3D" id="3.40.720.10">
    <property type="entry name" value="Alkaline Phosphatase, subunit A"/>
    <property type="match status" value="1"/>
</dbReference>
<dbReference type="PANTHER" id="PTHR42693">
    <property type="entry name" value="ARYLSULFATASE FAMILY MEMBER"/>
    <property type="match status" value="1"/>
</dbReference>
<dbReference type="InterPro" id="IPR050738">
    <property type="entry name" value="Sulfatase"/>
</dbReference>
<dbReference type="EMBL" id="HBEK01014136">
    <property type="protein sequence ID" value="CAD8397709.1"/>
    <property type="molecule type" value="Transcribed_RNA"/>
</dbReference>
<evidence type="ECO:0000256" key="3">
    <source>
        <dbReference type="SAM" id="SignalP"/>
    </source>
</evidence>
<dbReference type="InterPro" id="IPR000917">
    <property type="entry name" value="Sulfatase_N"/>
</dbReference>
<name>A0A7S0G4D6_9RHOD</name>
<dbReference type="PANTHER" id="PTHR42693:SF53">
    <property type="entry name" value="ENDO-4-O-SULFATASE"/>
    <property type="match status" value="1"/>
</dbReference>
<proteinExistence type="inferred from homology"/>
<organism evidence="5">
    <name type="scientific">Rhodosorus marinus</name>
    <dbReference type="NCBI Taxonomy" id="101924"/>
    <lineage>
        <taxon>Eukaryota</taxon>
        <taxon>Rhodophyta</taxon>
        <taxon>Stylonematophyceae</taxon>
        <taxon>Stylonematales</taxon>
        <taxon>Stylonemataceae</taxon>
        <taxon>Rhodosorus</taxon>
    </lineage>
</organism>
<gene>
    <name evidence="5" type="ORF">RMAR0315_LOCUS7699</name>
</gene>
<comment type="similarity">
    <text evidence="1">Belongs to the sulfatase family.</text>
</comment>